<dbReference type="SUPFAM" id="SSF47928">
    <property type="entry name" value="N-terminal domain of the delta subunit of the F1F0-ATP synthase"/>
    <property type="match status" value="1"/>
</dbReference>
<gene>
    <name evidence="7" type="primary">atpH</name>
    <name evidence="8" type="ORF">HMPREF0661_02455</name>
</gene>
<keyword evidence="7" id="KW-0139">CF(1)</keyword>
<evidence type="ECO:0000256" key="7">
    <source>
        <dbReference type="HAMAP-Rule" id="MF_01416"/>
    </source>
</evidence>
<dbReference type="Gene3D" id="1.10.520.20">
    <property type="entry name" value="N-terminal domain of the delta subunit of the F1F0-ATP synthase"/>
    <property type="match status" value="1"/>
</dbReference>
<dbReference type="RefSeq" id="WP_036862429.1">
    <property type="nucleotide sequence ID" value="NZ_JRNS01000154.1"/>
</dbReference>
<comment type="function">
    <text evidence="7">F(1)F(0) ATP synthase produces ATP from ADP in the presence of a proton or sodium gradient. F-type ATPases consist of two structural domains, F(1) containing the extramembraneous catalytic core and F(0) containing the membrane proton channel, linked together by a central stalk and a peripheral stalk. During catalysis, ATP synthesis in the catalytic domain of F(1) is coupled via a rotary mechanism of the central stalk subunits to proton translocation.</text>
</comment>
<keyword evidence="4 7" id="KW-0406">Ion transport</keyword>
<dbReference type="InterPro" id="IPR026015">
    <property type="entry name" value="ATP_synth_OSCP/delta_N_sf"/>
</dbReference>
<evidence type="ECO:0000256" key="2">
    <source>
        <dbReference type="ARBA" id="ARBA00022448"/>
    </source>
</evidence>
<evidence type="ECO:0000256" key="1">
    <source>
        <dbReference type="ARBA" id="ARBA00004370"/>
    </source>
</evidence>
<dbReference type="Proteomes" id="UP000029578">
    <property type="component" value="Unassembled WGS sequence"/>
</dbReference>
<dbReference type="GO" id="GO:0045259">
    <property type="term" value="C:proton-transporting ATP synthase complex"/>
    <property type="evidence" value="ECO:0007669"/>
    <property type="project" value="UniProtKB-KW"/>
</dbReference>
<comment type="similarity">
    <text evidence="7">Belongs to the ATPase delta chain family.</text>
</comment>
<organism evidence="8 9">
    <name type="scientific">Prevotella melaninogenica DNF00666</name>
    <dbReference type="NCBI Taxonomy" id="1401073"/>
    <lineage>
        <taxon>Bacteria</taxon>
        <taxon>Pseudomonadati</taxon>
        <taxon>Bacteroidota</taxon>
        <taxon>Bacteroidia</taxon>
        <taxon>Bacteroidales</taxon>
        <taxon>Prevotellaceae</taxon>
        <taxon>Prevotella</taxon>
    </lineage>
</organism>
<comment type="caution">
    <text evidence="8">The sequence shown here is derived from an EMBL/GenBank/DDBJ whole genome shotgun (WGS) entry which is preliminary data.</text>
</comment>
<dbReference type="NCBIfam" id="NF009964">
    <property type="entry name" value="PRK13429.1-3"/>
    <property type="match status" value="1"/>
</dbReference>
<dbReference type="PANTHER" id="PTHR11910">
    <property type="entry name" value="ATP SYNTHASE DELTA CHAIN"/>
    <property type="match status" value="1"/>
</dbReference>
<proteinExistence type="inferred from homology"/>
<evidence type="ECO:0000256" key="5">
    <source>
        <dbReference type="ARBA" id="ARBA00023136"/>
    </source>
</evidence>
<keyword evidence="7" id="KW-1003">Cell membrane</keyword>
<comment type="subcellular location">
    <subcellularLocation>
        <location evidence="7">Cell membrane</location>
        <topology evidence="7">Peripheral membrane protein</topology>
    </subcellularLocation>
    <subcellularLocation>
        <location evidence="1">Membrane</location>
    </subcellularLocation>
</comment>
<evidence type="ECO:0000313" key="9">
    <source>
        <dbReference type="Proteomes" id="UP000029578"/>
    </source>
</evidence>
<dbReference type="InterPro" id="IPR000711">
    <property type="entry name" value="ATPase_OSCP/dsu"/>
</dbReference>
<sequence>MNTGVISVRYARALLKSACEQGIEDKVYAIMQTLAQNYLQVPELRMTIESPMLPKDKKHKLLEVACGDDCPELVGNFLSLVLKGDREELLQLMANDYVALYRKQKNIIRGKVITASPVSSQTEDKMKALVQSRAQGTVEFNTEVDPSLIGGFILEYDTYRMDASVKSKLNAILTQLKK</sequence>
<dbReference type="Pfam" id="PF00213">
    <property type="entry name" value="OSCP"/>
    <property type="match status" value="1"/>
</dbReference>
<keyword evidence="5 7" id="KW-0472">Membrane</keyword>
<name>A0A096B4V7_9BACT</name>
<evidence type="ECO:0000256" key="4">
    <source>
        <dbReference type="ARBA" id="ARBA00023065"/>
    </source>
</evidence>
<dbReference type="HAMAP" id="MF_01416">
    <property type="entry name" value="ATP_synth_delta_bact"/>
    <property type="match status" value="1"/>
</dbReference>
<keyword evidence="2 7" id="KW-0813">Transport</keyword>
<evidence type="ECO:0000256" key="6">
    <source>
        <dbReference type="ARBA" id="ARBA00023310"/>
    </source>
</evidence>
<evidence type="ECO:0000313" key="8">
    <source>
        <dbReference type="EMBL" id="KGF54006.1"/>
    </source>
</evidence>
<dbReference type="NCBIfam" id="TIGR01145">
    <property type="entry name" value="ATP_synt_delta"/>
    <property type="match status" value="1"/>
</dbReference>
<comment type="function">
    <text evidence="7">This protein is part of the stalk that links CF(0) to CF(1). It either transmits conformational changes from CF(0) to CF(1) or is implicated in proton conduction.</text>
</comment>
<keyword evidence="3 7" id="KW-0375">Hydrogen ion transport</keyword>
<dbReference type="EMBL" id="JRNS01000154">
    <property type="protein sequence ID" value="KGF54006.1"/>
    <property type="molecule type" value="Genomic_DNA"/>
</dbReference>
<protein>
    <recommendedName>
        <fullName evidence="7">ATP synthase subunit delta</fullName>
    </recommendedName>
    <alternativeName>
        <fullName evidence="7">ATP synthase F(1) sector subunit delta</fullName>
    </alternativeName>
    <alternativeName>
        <fullName evidence="7">F-type ATPase subunit delta</fullName>
        <shortName evidence="7">F-ATPase subunit delta</shortName>
    </alternativeName>
</protein>
<dbReference type="GO" id="GO:0005886">
    <property type="term" value="C:plasma membrane"/>
    <property type="evidence" value="ECO:0007669"/>
    <property type="project" value="UniProtKB-SubCell"/>
</dbReference>
<keyword evidence="6 7" id="KW-0066">ATP synthesis</keyword>
<accession>A0A096B4V7</accession>
<dbReference type="PRINTS" id="PR00125">
    <property type="entry name" value="ATPASEDELTA"/>
</dbReference>
<reference evidence="8 9" key="1">
    <citation type="submission" date="2014-07" db="EMBL/GenBank/DDBJ databases">
        <authorList>
            <person name="McCorrison J."/>
            <person name="Sanka R."/>
            <person name="Torralba M."/>
            <person name="Gillis M."/>
            <person name="Haft D.H."/>
            <person name="Methe B."/>
            <person name="Sutton G."/>
            <person name="Nelson K.E."/>
        </authorList>
    </citation>
    <scope>NUCLEOTIDE SEQUENCE [LARGE SCALE GENOMIC DNA]</scope>
    <source>
        <strain evidence="8 9">DNF00666</strain>
    </source>
</reference>
<dbReference type="AlphaFoldDB" id="A0A096B4V7"/>
<evidence type="ECO:0000256" key="3">
    <source>
        <dbReference type="ARBA" id="ARBA00022781"/>
    </source>
</evidence>
<dbReference type="GO" id="GO:0046933">
    <property type="term" value="F:proton-transporting ATP synthase activity, rotational mechanism"/>
    <property type="evidence" value="ECO:0007669"/>
    <property type="project" value="UniProtKB-UniRule"/>
</dbReference>